<dbReference type="EMBL" id="CP034593">
    <property type="protein sequence ID" value="AZQ77996.1"/>
    <property type="molecule type" value="Genomic_DNA"/>
</dbReference>
<organism evidence="11 12">
    <name type="scientific">Flaviflexus ciconiae</name>
    <dbReference type="NCBI Taxonomy" id="2496867"/>
    <lineage>
        <taxon>Bacteria</taxon>
        <taxon>Bacillati</taxon>
        <taxon>Actinomycetota</taxon>
        <taxon>Actinomycetes</taxon>
        <taxon>Actinomycetales</taxon>
        <taxon>Actinomycetaceae</taxon>
        <taxon>Flaviflexus</taxon>
    </lineage>
</organism>
<evidence type="ECO:0000256" key="1">
    <source>
        <dbReference type="ARBA" id="ARBA00001970"/>
    </source>
</evidence>
<evidence type="ECO:0000256" key="8">
    <source>
        <dbReference type="ARBA" id="ARBA00025737"/>
    </source>
</evidence>
<gene>
    <name evidence="11" type="ORF">EJ997_12285</name>
</gene>
<name>A0A3Q9G5M9_9ACTO</name>
<reference evidence="11 12" key="1">
    <citation type="submission" date="2018-12" db="EMBL/GenBank/DDBJ databases">
        <title>Complete genome sequence of Flaviflexus sp. H23T48.</title>
        <authorList>
            <person name="Bae J.-W."/>
            <person name="Lee J.-Y."/>
        </authorList>
    </citation>
    <scope>NUCLEOTIDE SEQUENCE [LARGE SCALE GENOMIC DNA]</scope>
    <source>
        <strain evidence="11 12">H23T48</strain>
    </source>
</reference>
<dbReference type="InterPro" id="IPR048327">
    <property type="entry name" value="Dyp_perox_N"/>
</dbReference>
<dbReference type="PROSITE" id="PS51404">
    <property type="entry name" value="DYP_PEROXIDASE"/>
    <property type="match status" value="1"/>
</dbReference>
<dbReference type="Pfam" id="PF20628">
    <property type="entry name" value="Dyp_perox_C"/>
    <property type="match status" value="1"/>
</dbReference>
<evidence type="ECO:0000256" key="2">
    <source>
        <dbReference type="ARBA" id="ARBA00022559"/>
    </source>
</evidence>
<dbReference type="NCBIfam" id="TIGR01413">
    <property type="entry name" value="Dyp_perox_fam"/>
    <property type="match status" value="1"/>
</dbReference>
<comment type="similarity">
    <text evidence="8">Belongs to the DyP-type peroxidase family.</text>
</comment>
<dbReference type="OrthoDB" id="9781066at2"/>
<sequence>MKNNELTDQPRNLSRRGLLLGGAAGLGAAAAIGIDRAVSTSPSSTQPATHGEQTEPFYGTHQAGIATAPQAHATFYGFDLLDDVDREGLRRMMRLLTDDGARLTQGRAALADSEPELAEVPARLTITFGFGPEFVRRADPSAVPPWLKPLPEFTIDRLQPSWSDGDFLIQVAADDPLTVSHASRMLLKDVRTFASLRWTQKGFRRAHGSEKVGLTMRNLFGQLDGTVNPAPGTEEFDRVVWSQDGWLTGGTGLVIRRIDMDLEGWDEIDRPGREQSVGRTMGTGAPLTGGAELDEPDFEAVNEFGFPIIADYAHVRRARSDNPDEVIFRRAYNYEGEQDTATASNAGQVFAAFQADVDKQFVPIQQRLDELDMLNLWTTPVGSSVFAIPPGCSEGGYIGETLLD</sequence>
<dbReference type="InterPro" id="IPR006314">
    <property type="entry name" value="Dyp_peroxidase"/>
</dbReference>
<dbReference type="RefSeq" id="WP_126704798.1">
    <property type="nucleotide sequence ID" value="NZ_CP034593.1"/>
</dbReference>
<dbReference type="PANTHER" id="PTHR30521">
    <property type="entry name" value="DEFERROCHELATASE/PEROXIDASE"/>
    <property type="match status" value="1"/>
</dbReference>
<keyword evidence="7" id="KW-0408">Iron</keyword>
<evidence type="ECO:0000256" key="4">
    <source>
        <dbReference type="ARBA" id="ARBA00022723"/>
    </source>
</evidence>
<protein>
    <submittedName>
        <fullName evidence="11">Dyp-type peroxidase</fullName>
    </submittedName>
</protein>
<keyword evidence="5" id="KW-0732">Signal</keyword>
<dbReference type="GO" id="GO:0046872">
    <property type="term" value="F:metal ion binding"/>
    <property type="evidence" value="ECO:0007669"/>
    <property type="project" value="UniProtKB-KW"/>
</dbReference>
<dbReference type="GO" id="GO:0005829">
    <property type="term" value="C:cytosol"/>
    <property type="evidence" value="ECO:0007669"/>
    <property type="project" value="TreeGrafter"/>
</dbReference>
<dbReference type="AlphaFoldDB" id="A0A3Q9G5M9"/>
<dbReference type="GO" id="GO:0004601">
    <property type="term" value="F:peroxidase activity"/>
    <property type="evidence" value="ECO:0007669"/>
    <property type="project" value="UniProtKB-KW"/>
</dbReference>
<dbReference type="PROSITE" id="PS51318">
    <property type="entry name" value="TAT"/>
    <property type="match status" value="1"/>
</dbReference>
<evidence type="ECO:0000256" key="5">
    <source>
        <dbReference type="ARBA" id="ARBA00022729"/>
    </source>
</evidence>
<dbReference type="GO" id="GO:0020037">
    <property type="term" value="F:heme binding"/>
    <property type="evidence" value="ECO:0007669"/>
    <property type="project" value="InterPro"/>
</dbReference>
<keyword evidence="12" id="KW-1185">Reference proteome</keyword>
<keyword evidence="6" id="KW-0560">Oxidoreductase</keyword>
<evidence type="ECO:0000256" key="7">
    <source>
        <dbReference type="ARBA" id="ARBA00023004"/>
    </source>
</evidence>
<dbReference type="InterPro" id="IPR048328">
    <property type="entry name" value="Dyp_perox_C"/>
</dbReference>
<evidence type="ECO:0000256" key="3">
    <source>
        <dbReference type="ARBA" id="ARBA00022617"/>
    </source>
</evidence>
<dbReference type="SUPFAM" id="SSF54909">
    <property type="entry name" value="Dimeric alpha+beta barrel"/>
    <property type="match status" value="1"/>
</dbReference>
<dbReference type="Pfam" id="PF04261">
    <property type="entry name" value="Dyp_perox_N"/>
    <property type="match status" value="1"/>
</dbReference>
<evidence type="ECO:0000259" key="9">
    <source>
        <dbReference type="Pfam" id="PF04261"/>
    </source>
</evidence>
<evidence type="ECO:0000256" key="6">
    <source>
        <dbReference type="ARBA" id="ARBA00023002"/>
    </source>
</evidence>
<dbReference type="InterPro" id="IPR006311">
    <property type="entry name" value="TAT_signal"/>
</dbReference>
<comment type="cofactor">
    <cofactor evidence="1">
        <name>heme b</name>
        <dbReference type="ChEBI" id="CHEBI:60344"/>
    </cofactor>
</comment>
<accession>A0A3Q9G5M9</accession>
<dbReference type="Proteomes" id="UP000280344">
    <property type="component" value="Chromosome"/>
</dbReference>
<keyword evidence="2 11" id="KW-0575">Peroxidase</keyword>
<dbReference type="InterPro" id="IPR011008">
    <property type="entry name" value="Dimeric_a/b-barrel"/>
</dbReference>
<evidence type="ECO:0000313" key="12">
    <source>
        <dbReference type="Proteomes" id="UP000280344"/>
    </source>
</evidence>
<evidence type="ECO:0000313" key="11">
    <source>
        <dbReference type="EMBL" id="AZQ77996.1"/>
    </source>
</evidence>
<evidence type="ECO:0000259" key="10">
    <source>
        <dbReference type="Pfam" id="PF20628"/>
    </source>
</evidence>
<keyword evidence="4" id="KW-0479">Metal-binding</keyword>
<feature type="domain" description="Dyp-type peroxidase N-terminal" evidence="9">
    <location>
        <begin position="62"/>
        <end position="204"/>
    </location>
</feature>
<dbReference type="PANTHER" id="PTHR30521:SF4">
    <property type="entry name" value="DEFERROCHELATASE"/>
    <property type="match status" value="1"/>
</dbReference>
<keyword evidence="3" id="KW-0349">Heme</keyword>
<feature type="domain" description="Dyp-type peroxidase C-terminal" evidence="10">
    <location>
        <begin position="216"/>
        <end position="392"/>
    </location>
</feature>
<dbReference type="KEGG" id="flh:EJ997_12285"/>
<proteinExistence type="inferred from homology"/>